<dbReference type="PANTHER" id="PTHR46429">
    <property type="entry name" value="23S RRNA (GUANOSINE-2'-O-)-METHYLTRANSFERASE RLMB"/>
    <property type="match status" value="1"/>
</dbReference>
<sequence>MTHMNLNLKKKGRNRLEDIIAGRNPVREALRANRPINKLLIAEGALTGSLREIYDLARERKIPVQRVERQHLSKLVPEASHQGVVALAAVREYVDVDDILAGVAPGEDPFLILLDEVHDPHNLGAILRTADAAGAHGIIIPRRRSAPLSRTVARSSAGAVEYVPVARVANIARTIELLKGKGLWVAGADPDGREVYWDARLDGPVALVIGGEGKGLGRLVKEKCDVLVRLPMSGRVNSLNASVAAALLSYEVVRQRRKVLK</sequence>
<dbReference type="InterPro" id="IPR001537">
    <property type="entry name" value="SpoU_MeTrfase"/>
</dbReference>
<dbReference type="SUPFAM" id="SSF55315">
    <property type="entry name" value="L30e-like"/>
    <property type="match status" value="1"/>
</dbReference>
<dbReference type="GO" id="GO:0032259">
    <property type="term" value="P:methylation"/>
    <property type="evidence" value="ECO:0007669"/>
    <property type="project" value="UniProtKB-KW"/>
</dbReference>
<protein>
    <submittedName>
        <fullName evidence="5">rRNA methylases</fullName>
    </submittedName>
</protein>
<dbReference type="PANTHER" id="PTHR46429:SF1">
    <property type="entry name" value="23S RRNA (GUANOSINE-2'-O-)-METHYLTRANSFERASE RLMB"/>
    <property type="match status" value="1"/>
</dbReference>
<dbReference type="Pfam" id="PF00588">
    <property type="entry name" value="SpoU_methylase"/>
    <property type="match status" value="1"/>
</dbReference>
<comment type="similarity">
    <text evidence="1">Belongs to the class IV-like SAM-binding methyltransferase superfamily. RNA methyltransferase TrmH family.</text>
</comment>
<dbReference type="Gene3D" id="3.30.1330.30">
    <property type="match status" value="1"/>
</dbReference>
<keyword evidence="2 5" id="KW-0489">Methyltransferase</keyword>
<dbReference type="InterPro" id="IPR004441">
    <property type="entry name" value="rRNA_MeTrfase_TrmH"/>
</dbReference>
<dbReference type="STRING" id="370438.PTH_0299"/>
<dbReference type="eggNOG" id="COG0566">
    <property type="taxonomic scope" value="Bacteria"/>
</dbReference>
<dbReference type="InterPro" id="IPR029028">
    <property type="entry name" value="Alpha/beta_knot_MTases"/>
</dbReference>
<gene>
    <name evidence="5" type="primary">SpoU</name>
    <name evidence="5" type="ordered locus">PTH_0299</name>
</gene>
<dbReference type="Proteomes" id="UP000006556">
    <property type="component" value="Chromosome"/>
</dbReference>
<dbReference type="AlphaFoldDB" id="A5D5J7"/>
<organism evidence="5 6">
    <name type="scientific">Pelotomaculum thermopropionicum (strain DSM 13744 / JCM 10971 / SI)</name>
    <dbReference type="NCBI Taxonomy" id="370438"/>
    <lineage>
        <taxon>Bacteria</taxon>
        <taxon>Bacillati</taxon>
        <taxon>Bacillota</taxon>
        <taxon>Clostridia</taxon>
        <taxon>Eubacteriales</taxon>
        <taxon>Desulfotomaculaceae</taxon>
        <taxon>Pelotomaculum</taxon>
    </lineage>
</organism>
<evidence type="ECO:0000256" key="1">
    <source>
        <dbReference type="ARBA" id="ARBA00007228"/>
    </source>
</evidence>
<dbReference type="InterPro" id="IPR013123">
    <property type="entry name" value="SpoU_subst-bd"/>
</dbReference>
<evidence type="ECO:0000313" key="6">
    <source>
        <dbReference type="Proteomes" id="UP000006556"/>
    </source>
</evidence>
<dbReference type="HOGENOM" id="CLU_021322_0_1_9"/>
<dbReference type="InterPro" id="IPR029026">
    <property type="entry name" value="tRNA_m1G_MTases_N"/>
</dbReference>
<reference evidence="6" key="1">
    <citation type="journal article" date="2008" name="Genome Res.">
        <title>The genome of Pelotomaculum thermopropionicum reveals niche-associated evolution in anaerobic microbiota.</title>
        <authorList>
            <person name="Kosaka T."/>
            <person name="Kato S."/>
            <person name="Shimoyama T."/>
            <person name="Ishii S."/>
            <person name="Abe T."/>
            <person name="Watanabe K."/>
        </authorList>
    </citation>
    <scope>NUCLEOTIDE SEQUENCE [LARGE SCALE GENOMIC DNA]</scope>
    <source>
        <strain evidence="6">DSM 13744 / JCM 10971 / SI</strain>
    </source>
</reference>
<dbReference type="GO" id="GO:0005829">
    <property type="term" value="C:cytosol"/>
    <property type="evidence" value="ECO:0007669"/>
    <property type="project" value="TreeGrafter"/>
</dbReference>
<dbReference type="GO" id="GO:0008173">
    <property type="term" value="F:RNA methyltransferase activity"/>
    <property type="evidence" value="ECO:0007669"/>
    <property type="project" value="InterPro"/>
</dbReference>
<dbReference type="FunFam" id="3.40.1280.10:FF:000008">
    <property type="entry name" value="Group 3 RNA methyltransferase TrmH"/>
    <property type="match status" value="1"/>
</dbReference>
<dbReference type="Pfam" id="PF08032">
    <property type="entry name" value="SpoU_sub_bind"/>
    <property type="match status" value="1"/>
</dbReference>
<dbReference type="InterPro" id="IPR029064">
    <property type="entry name" value="Ribosomal_eL30-like_sf"/>
</dbReference>
<keyword evidence="3" id="KW-0808">Transferase</keyword>
<evidence type="ECO:0000313" key="5">
    <source>
        <dbReference type="EMBL" id="BAF58480.1"/>
    </source>
</evidence>
<dbReference type="CDD" id="cd18103">
    <property type="entry name" value="SpoU-like_RlmB"/>
    <property type="match status" value="1"/>
</dbReference>
<evidence type="ECO:0000256" key="2">
    <source>
        <dbReference type="ARBA" id="ARBA00022603"/>
    </source>
</evidence>
<dbReference type="Gene3D" id="3.40.1280.10">
    <property type="match status" value="1"/>
</dbReference>
<name>A5D5J7_PELTS</name>
<proteinExistence type="inferred from homology"/>
<keyword evidence="6" id="KW-1185">Reference proteome</keyword>
<dbReference type="GO" id="GO:0003723">
    <property type="term" value="F:RNA binding"/>
    <property type="evidence" value="ECO:0007669"/>
    <property type="project" value="InterPro"/>
</dbReference>
<dbReference type="NCBIfam" id="TIGR00186">
    <property type="entry name" value="rRNA_methyl_3"/>
    <property type="match status" value="1"/>
</dbReference>
<dbReference type="EMBL" id="AP009389">
    <property type="protein sequence ID" value="BAF58480.1"/>
    <property type="molecule type" value="Genomic_DNA"/>
</dbReference>
<accession>A5D5J7</accession>
<evidence type="ECO:0000259" key="4">
    <source>
        <dbReference type="SMART" id="SM00967"/>
    </source>
</evidence>
<dbReference type="SMART" id="SM00967">
    <property type="entry name" value="SpoU_sub_bind"/>
    <property type="match status" value="1"/>
</dbReference>
<feature type="domain" description="RNA 2-O ribose methyltransferase substrate binding" evidence="4">
    <location>
        <begin position="19"/>
        <end position="94"/>
    </location>
</feature>
<dbReference type="SUPFAM" id="SSF75217">
    <property type="entry name" value="alpha/beta knot"/>
    <property type="match status" value="1"/>
</dbReference>
<dbReference type="GO" id="GO:0006396">
    <property type="term" value="P:RNA processing"/>
    <property type="evidence" value="ECO:0007669"/>
    <property type="project" value="InterPro"/>
</dbReference>
<evidence type="ECO:0000256" key="3">
    <source>
        <dbReference type="ARBA" id="ARBA00022679"/>
    </source>
</evidence>
<dbReference type="KEGG" id="pth:PTH_0299"/>